<dbReference type="Pfam" id="PF04101">
    <property type="entry name" value="Glyco_tran_28_C"/>
    <property type="match status" value="1"/>
</dbReference>
<feature type="signal peptide" evidence="7">
    <location>
        <begin position="1"/>
        <end position="19"/>
    </location>
</feature>
<comment type="subcellular location">
    <subcellularLocation>
        <location evidence="5">Plastid</location>
        <location evidence="5">Chloroplast membrane</location>
    </subcellularLocation>
</comment>
<dbReference type="Gene3D" id="3.40.50.2000">
    <property type="entry name" value="Glycogen Phosphorylase B"/>
    <property type="match status" value="1"/>
</dbReference>
<organism evidence="10">
    <name type="scientific">Chromera velia CCMP2878</name>
    <dbReference type="NCBI Taxonomy" id="1169474"/>
    <lineage>
        <taxon>Eukaryota</taxon>
        <taxon>Sar</taxon>
        <taxon>Alveolata</taxon>
        <taxon>Colpodellida</taxon>
        <taxon>Chromeraceae</taxon>
        <taxon>Chromera</taxon>
    </lineage>
</organism>
<keyword evidence="3" id="KW-0328">Glycosyltransferase</keyword>
<evidence type="ECO:0000256" key="1">
    <source>
        <dbReference type="ARBA" id="ARBA00006962"/>
    </source>
</evidence>
<comment type="similarity">
    <text evidence="1">Belongs to the glycosyltransferase 28 family.</text>
</comment>
<reference evidence="10" key="1">
    <citation type="submission" date="2014-11" db="EMBL/GenBank/DDBJ databases">
        <authorList>
            <person name="Otto D Thomas"/>
            <person name="Naeem Raeece"/>
        </authorList>
    </citation>
    <scope>NUCLEOTIDE SEQUENCE</scope>
</reference>
<keyword evidence="7" id="KW-0732">Signal</keyword>
<evidence type="ECO:0000256" key="6">
    <source>
        <dbReference type="SAM" id="MobiDB-lite"/>
    </source>
</evidence>
<dbReference type="InterPro" id="IPR050519">
    <property type="entry name" value="Glycosyltransf_28_UgtP"/>
</dbReference>
<dbReference type="EC" id="2.4.1.46" evidence="2"/>
<keyword evidence="4" id="KW-0808">Transferase</keyword>
<dbReference type="GO" id="GO:0009247">
    <property type="term" value="P:glycolipid biosynthetic process"/>
    <property type="evidence" value="ECO:0007669"/>
    <property type="project" value="InterPro"/>
</dbReference>
<dbReference type="PANTHER" id="PTHR43025:SF3">
    <property type="entry name" value="MONOGALACTOSYLDIACYLGLYCEROL SYNTHASE 1, CHLOROPLASTIC"/>
    <property type="match status" value="1"/>
</dbReference>
<gene>
    <name evidence="10" type="ORF">Cvel_24725</name>
</gene>
<dbReference type="InterPro" id="IPR007235">
    <property type="entry name" value="Glyco_trans_28_C"/>
</dbReference>
<evidence type="ECO:0000256" key="7">
    <source>
        <dbReference type="SAM" id="SignalP"/>
    </source>
</evidence>
<name>A0A0G4H553_9ALVE</name>
<evidence type="ECO:0000313" key="10">
    <source>
        <dbReference type="EMBL" id="CEM38923.1"/>
    </source>
</evidence>
<proteinExistence type="inferred from homology"/>
<evidence type="ECO:0000256" key="2">
    <source>
        <dbReference type="ARBA" id="ARBA00012615"/>
    </source>
</evidence>
<sequence length="513" mass="55597">MVTVTKFLFAFASVGVSCAFSAGRVERHSNAWQSGPAPHTSGFLNPPFLSQKLQQHQRGQSSTVSSATATPTRNLGASQGASVNPENGLRSSLAQKKILIVMSDTGGGHKASALAIKGAMEKLYGSTVDIEIVDIWTDYGCWPFNTAVEGYRFASNNPWVWRLFYDQTSNWPAIWAMEQGGYALNRDAFRECLSRHSPDLVLSVHPACQHVVIRALEAMQDEGAVKSPIPLVTVVTDLGSAHPSWFDERVAKLFVPSQNVKRIALRWGVPERKIRLVGLPIREGFWDVKVPPVCVAGEPQAGERGAVRREDYRRELGLREDLPTVLVVGGGEGVGGLQVIMEKLVKVLRKQGRKQPWPRGGVQVVAICGKNDAARNSINEVFGNPVDNVYVKATGFVTDMEKYMCASDCIVTKAGPGTIAEASVCGLPTMLSSYLPGQEAGNVPFVRKNGFGDYSSSPGRIAKTVVSWLQDPEKMREMSTNARKAALPHATVEIAEGIGEGLLGLKPVKQNSS</sequence>
<accession>A0A0G4H553</accession>
<dbReference type="GO" id="GO:0046509">
    <property type="term" value="F:1,2-diacylglycerol 3-beta-galactosyltransferase activity"/>
    <property type="evidence" value="ECO:0007669"/>
    <property type="project" value="UniProtKB-EC"/>
</dbReference>
<dbReference type="Pfam" id="PF06925">
    <property type="entry name" value="MGDG_synth"/>
    <property type="match status" value="1"/>
</dbReference>
<dbReference type="PANTHER" id="PTHR43025">
    <property type="entry name" value="MONOGALACTOSYLDIACYLGLYCEROL SYNTHASE"/>
    <property type="match status" value="1"/>
</dbReference>
<protein>
    <recommendedName>
        <fullName evidence="2">monogalactosyldiacylglycerol synthase</fullName>
        <ecNumber evidence="2">2.4.1.46</ecNumber>
    </recommendedName>
</protein>
<dbReference type="SUPFAM" id="SSF53756">
    <property type="entry name" value="UDP-Glycosyltransferase/glycogen phosphorylase"/>
    <property type="match status" value="1"/>
</dbReference>
<feature type="compositionally biased region" description="Low complexity" evidence="6">
    <location>
        <begin position="61"/>
        <end position="72"/>
    </location>
</feature>
<evidence type="ECO:0000256" key="3">
    <source>
        <dbReference type="ARBA" id="ARBA00022676"/>
    </source>
</evidence>
<feature type="compositionally biased region" description="Polar residues" evidence="6">
    <location>
        <begin position="73"/>
        <end position="87"/>
    </location>
</feature>
<feature type="domain" description="Glycosyl transferase family 28 C-terminal" evidence="8">
    <location>
        <begin position="324"/>
        <end position="484"/>
    </location>
</feature>
<dbReference type="PROSITE" id="PS51257">
    <property type="entry name" value="PROKAR_LIPOPROTEIN"/>
    <property type="match status" value="1"/>
</dbReference>
<dbReference type="InterPro" id="IPR009695">
    <property type="entry name" value="Diacylglyc_glucosyltr_N"/>
</dbReference>
<dbReference type="PhylomeDB" id="A0A0G4H553"/>
<feature type="region of interest" description="Disordered" evidence="6">
    <location>
        <begin position="54"/>
        <end position="87"/>
    </location>
</feature>
<evidence type="ECO:0000259" key="9">
    <source>
        <dbReference type="Pfam" id="PF06925"/>
    </source>
</evidence>
<dbReference type="EMBL" id="CDMZ01001891">
    <property type="protein sequence ID" value="CEM38923.1"/>
    <property type="molecule type" value="Genomic_DNA"/>
</dbReference>
<evidence type="ECO:0000256" key="4">
    <source>
        <dbReference type="ARBA" id="ARBA00022679"/>
    </source>
</evidence>
<dbReference type="AlphaFoldDB" id="A0A0G4H553"/>
<feature type="domain" description="Diacylglycerol glucosyltransferase N-terminal" evidence="9">
    <location>
        <begin position="109"/>
        <end position="281"/>
    </location>
</feature>
<feature type="chain" id="PRO_5005191590" description="monogalactosyldiacylglycerol synthase" evidence="7">
    <location>
        <begin position="20"/>
        <end position="513"/>
    </location>
</feature>
<evidence type="ECO:0000259" key="8">
    <source>
        <dbReference type="Pfam" id="PF04101"/>
    </source>
</evidence>
<evidence type="ECO:0000256" key="5">
    <source>
        <dbReference type="ARBA" id="ARBA00046299"/>
    </source>
</evidence>
<dbReference type="GO" id="GO:0031969">
    <property type="term" value="C:chloroplast membrane"/>
    <property type="evidence" value="ECO:0007669"/>
    <property type="project" value="UniProtKB-SubCell"/>
</dbReference>
<dbReference type="VEuPathDB" id="CryptoDB:Cvel_24725"/>